<feature type="domain" description="PDZ" evidence="1">
    <location>
        <begin position="137"/>
        <end position="193"/>
    </location>
</feature>
<dbReference type="InterPro" id="IPR001478">
    <property type="entry name" value="PDZ"/>
</dbReference>
<sequence>MDQLACRHVSVGWCYNPPVMIHRVGLLILVTTLGACPVRGQQPARIDTVEPPAIERPALPASQPIDEAQAIRDLVSRLGSAVFDERQDATERLLEMGSRAYAVLAREYRASDDYEVRLRIQDIVTRCFFRENLFGRNGFLGVGLNVLSHAMDERVPVNHSGVEIIRVVEGTAADRAELRSGDLIVAIDEEPLP</sequence>
<dbReference type="PROSITE" id="PS50106">
    <property type="entry name" value="PDZ"/>
    <property type="match status" value="1"/>
</dbReference>
<gene>
    <name evidence="2" type="ORF">S01H1_29745</name>
</gene>
<evidence type="ECO:0000313" key="2">
    <source>
        <dbReference type="EMBL" id="GAF92579.1"/>
    </source>
</evidence>
<protein>
    <recommendedName>
        <fullName evidence="1">PDZ domain-containing protein</fullName>
    </recommendedName>
</protein>
<dbReference type="SUPFAM" id="SSF50156">
    <property type="entry name" value="PDZ domain-like"/>
    <property type="match status" value="1"/>
</dbReference>
<proteinExistence type="predicted"/>
<feature type="non-terminal residue" evidence="2">
    <location>
        <position position="193"/>
    </location>
</feature>
<organism evidence="2">
    <name type="scientific">marine sediment metagenome</name>
    <dbReference type="NCBI Taxonomy" id="412755"/>
    <lineage>
        <taxon>unclassified sequences</taxon>
        <taxon>metagenomes</taxon>
        <taxon>ecological metagenomes</taxon>
    </lineage>
</organism>
<dbReference type="InterPro" id="IPR036034">
    <property type="entry name" value="PDZ_sf"/>
</dbReference>
<reference evidence="2" key="1">
    <citation type="journal article" date="2014" name="Front. Microbiol.">
        <title>High frequency of phylogenetically diverse reductive dehalogenase-homologous genes in deep subseafloor sedimentary metagenomes.</title>
        <authorList>
            <person name="Kawai M."/>
            <person name="Futagami T."/>
            <person name="Toyoda A."/>
            <person name="Takaki Y."/>
            <person name="Nishi S."/>
            <person name="Hori S."/>
            <person name="Arai W."/>
            <person name="Tsubouchi T."/>
            <person name="Morono Y."/>
            <person name="Uchiyama I."/>
            <person name="Ito T."/>
            <person name="Fujiyama A."/>
            <person name="Inagaki F."/>
            <person name="Takami H."/>
        </authorList>
    </citation>
    <scope>NUCLEOTIDE SEQUENCE</scope>
    <source>
        <strain evidence="2">Expedition CK06-06</strain>
    </source>
</reference>
<accession>X0TH68</accession>
<evidence type="ECO:0000259" key="1">
    <source>
        <dbReference type="PROSITE" id="PS50106"/>
    </source>
</evidence>
<comment type="caution">
    <text evidence="2">The sequence shown here is derived from an EMBL/GenBank/DDBJ whole genome shotgun (WGS) entry which is preliminary data.</text>
</comment>
<dbReference type="Gene3D" id="2.30.42.10">
    <property type="match status" value="1"/>
</dbReference>
<name>X0TH68_9ZZZZ</name>
<dbReference type="EMBL" id="BARS01018269">
    <property type="protein sequence ID" value="GAF92579.1"/>
    <property type="molecule type" value="Genomic_DNA"/>
</dbReference>
<dbReference type="AlphaFoldDB" id="X0TH68"/>
<dbReference type="Pfam" id="PF00595">
    <property type="entry name" value="PDZ"/>
    <property type="match status" value="1"/>
</dbReference>